<dbReference type="EMBL" id="DS028214">
    <property type="protein sequence ID" value="EEY70272.1"/>
    <property type="molecule type" value="Genomic_DNA"/>
</dbReference>
<sequence>MGYDPIGFWNATSDEGASARAYAISDIGSEAAKSSKERNKTPYRNNNTPRRSRSTTNLARSLKSFRATPPPTILRSTKTEPTQAKLPFKSTRGVLPAPPTGTQGSAARHSPGRSSADRNEGSYLLEEKPQPPPHASSGGTSDRNANRDLPDEKPKVKTEGTSSTTAPPTQKTPKNKNSYASRKKLKAPADSDPDSLVGALEKPRVLVGESHTQIKTEPKIAAGLLRPPKSGVTGPDRPQQSRYASAALSAYSGEYRRVLSGMQLGTVGCRRCCRL</sequence>
<feature type="region of interest" description="Disordered" evidence="1">
    <location>
        <begin position="29"/>
        <end position="197"/>
    </location>
</feature>
<evidence type="ECO:0000313" key="3">
    <source>
        <dbReference type="Proteomes" id="UP000006643"/>
    </source>
</evidence>
<gene>
    <name evidence="2" type="ORF">PITG_19417</name>
</gene>
<feature type="compositionally biased region" description="Polar residues" evidence="1">
    <location>
        <begin position="159"/>
        <end position="180"/>
    </location>
</feature>
<organism evidence="2 3">
    <name type="scientific">Phytophthora infestans (strain T30-4)</name>
    <name type="common">Potato late blight agent</name>
    <dbReference type="NCBI Taxonomy" id="403677"/>
    <lineage>
        <taxon>Eukaryota</taxon>
        <taxon>Sar</taxon>
        <taxon>Stramenopiles</taxon>
        <taxon>Oomycota</taxon>
        <taxon>Peronosporomycetes</taxon>
        <taxon>Peronosporales</taxon>
        <taxon>Peronosporaceae</taxon>
        <taxon>Phytophthora</taxon>
    </lineage>
</organism>
<dbReference type="InParanoid" id="D0P094"/>
<evidence type="ECO:0000256" key="1">
    <source>
        <dbReference type="SAM" id="MobiDB-lite"/>
    </source>
</evidence>
<dbReference type="GeneID" id="9467152"/>
<dbReference type="AlphaFoldDB" id="D0P094"/>
<evidence type="ECO:0000313" key="2">
    <source>
        <dbReference type="EMBL" id="EEY70272.1"/>
    </source>
</evidence>
<dbReference type="KEGG" id="pif:PITG_19417"/>
<dbReference type="RefSeq" id="XP_002996958.1">
    <property type="nucleotide sequence ID" value="XM_002996912.1"/>
</dbReference>
<feature type="compositionally biased region" description="Basic and acidic residues" evidence="1">
    <location>
        <begin position="115"/>
        <end position="129"/>
    </location>
</feature>
<dbReference type="OrthoDB" id="118659at2759"/>
<keyword evidence="3" id="KW-1185">Reference proteome</keyword>
<feature type="compositionally biased region" description="Low complexity" evidence="1">
    <location>
        <begin position="42"/>
        <end position="57"/>
    </location>
</feature>
<dbReference type="VEuPathDB" id="FungiDB:PITG_19417"/>
<feature type="compositionally biased region" description="Basic and acidic residues" evidence="1">
    <location>
        <begin position="144"/>
        <end position="158"/>
    </location>
</feature>
<dbReference type="HOGENOM" id="CLU_1013600_0_0_1"/>
<dbReference type="Proteomes" id="UP000006643">
    <property type="component" value="Unassembled WGS sequence"/>
</dbReference>
<protein>
    <submittedName>
        <fullName evidence="2">Uncharacterized protein</fullName>
    </submittedName>
</protein>
<proteinExistence type="predicted"/>
<accession>D0P094</accession>
<reference evidence="3" key="1">
    <citation type="journal article" date="2009" name="Nature">
        <title>Genome sequence and analysis of the Irish potato famine pathogen Phytophthora infestans.</title>
        <authorList>
            <consortium name="The Broad Institute Genome Sequencing Platform"/>
            <person name="Haas B.J."/>
            <person name="Kamoun S."/>
            <person name="Zody M.C."/>
            <person name="Jiang R.H."/>
            <person name="Handsaker R.E."/>
            <person name="Cano L.M."/>
            <person name="Grabherr M."/>
            <person name="Kodira C.D."/>
            <person name="Raffaele S."/>
            <person name="Torto-Alalibo T."/>
            <person name="Bozkurt T.O."/>
            <person name="Ah-Fong A.M."/>
            <person name="Alvarado L."/>
            <person name="Anderson V.L."/>
            <person name="Armstrong M.R."/>
            <person name="Avrova A."/>
            <person name="Baxter L."/>
            <person name="Beynon J."/>
            <person name="Boevink P.C."/>
            <person name="Bollmann S.R."/>
            <person name="Bos J.I."/>
            <person name="Bulone V."/>
            <person name="Cai G."/>
            <person name="Cakir C."/>
            <person name="Carrington J.C."/>
            <person name="Chawner M."/>
            <person name="Conti L."/>
            <person name="Costanzo S."/>
            <person name="Ewan R."/>
            <person name="Fahlgren N."/>
            <person name="Fischbach M.A."/>
            <person name="Fugelstad J."/>
            <person name="Gilroy E.M."/>
            <person name="Gnerre S."/>
            <person name="Green P.J."/>
            <person name="Grenville-Briggs L.J."/>
            <person name="Griffith J."/>
            <person name="Grunwald N.J."/>
            <person name="Horn K."/>
            <person name="Horner N.R."/>
            <person name="Hu C.H."/>
            <person name="Huitema E."/>
            <person name="Jeong D.H."/>
            <person name="Jones A.M."/>
            <person name="Jones J.D."/>
            <person name="Jones R.W."/>
            <person name="Karlsson E.K."/>
            <person name="Kunjeti S.G."/>
            <person name="Lamour K."/>
            <person name="Liu Z."/>
            <person name="Ma L."/>
            <person name="Maclean D."/>
            <person name="Chibucos M.C."/>
            <person name="McDonald H."/>
            <person name="McWalters J."/>
            <person name="Meijer H.J."/>
            <person name="Morgan W."/>
            <person name="Morris P.F."/>
            <person name="Munro C.A."/>
            <person name="O'Neill K."/>
            <person name="Ospina-Giraldo M."/>
            <person name="Pinzon A."/>
            <person name="Pritchard L."/>
            <person name="Ramsahoye B."/>
            <person name="Ren Q."/>
            <person name="Restrepo S."/>
            <person name="Roy S."/>
            <person name="Sadanandom A."/>
            <person name="Savidor A."/>
            <person name="Schornack S."/>
            <person name="Schwartz D.C."/>
            <person name="Schumann U.D."/>
            <person name="Schwessinger B."/>
            <person name="Seyer L."/>
            <person name="Sharpe T."/>
            <person name="Silvar C."/>
            <person name="Song J."/>
            <person name="Studholme D.J."/>
            <person name="Sykes S."/>
            <person name="Thines M."/>
            <person name="van de Vondervoort P.J."/>
            <person name="Phuntumart V."/>
            <person name="Wawra S."/>
            <person name="Weide R."/>
            <person name="Win J."/>
            <person name="Young C."/>
            <person name="Zhou S."/>
            <person name="Fry W."/>
            <person name="Meyers B.C."/>
            <person name="van West P."/>
            <person name="Ristaino J."/>
            <person name="Govers F."/>
            <person name="Birch P.R."/>
            <person name="Whisson S.C."/>
            <person name="Judelson H.S."/>
            <person name="Nusbaum C."/>
        </authorList>
    </citation>
    <scope>NUCLEOTIDE SEQUENCE [LARGE SCALE GENOMIC DNA]</scope>
    <source>
        <strain evidence="3">T30-4</strain>
    </source>
</reference>
<name>D0P094_PHYIT</name>